<dbReference type="GO" id="GO:0008479">
    <property type="term" value="F:tRNA-guanosine(34) queuine transglycosylase activity"/>
    <property type="evidence" value="ECO:0007669"/>
    <property type="project" value="UniProtKB-UniRule"/>
</dbReference>
<comment type="subunit">
    <text evidence="4">Homodimer. Within each dimer, one monomer is responsible for RNA recognition and catalysis, while the other monomer binds to the replacement base PreQ1.</text>
</comment>
<dbReference type="PANTHER" id="PTHR46499">
    <property type="entry name" value="QUEUINE TRNA-RIBOSYLTRANSFERASE"/>
    <property type="match status" value="1"/>
</dbReference>
<proteinExistence type="inferred from homology"/>
<feature type="region of interest" description="RNA binding" evidence="4">
    <location>
        <begin position="252"/>
        <end position="258"/>
    </location>
</feature>
<keyword evidence="4" id="KW-0479">Metal-binding</keyword>
<comment type="pathway">
    <text evidence="4">tRNA modification; tRNA-queuosine biosynthesis.</text>
</comment>
<keyword evidence="4" id="KW-0862">Zinc</keyword>
<evidence type="ECO:0000256" key="1">
    <source>
        <dbReference type="ARBA" id="ARBA00022676"/>
    </source>
</evidence>
<evidence type="ECO:0000313" key="6">
    <source>
        <dbReference type="EMBL" id="MSU06026.1"/>
    </source>
</evidence>
<feature type="binding site" evidence="4">
    <location>
        <position position="194"/>
    </location>
    <ligand>
        <name>substrate</name>
    </ligand>
</feature>
<feature type="binding site" evidence="4">
    <location>
        <position position="314"/>
    </location>
    <ligand>
        <name>Zn(2+)</name>
        <dbReference type="ChEBI" id="CHEBI:29105"/>
    </ligand>
</feature>
<feature type="binding site" evidence="4">
    <location>
        <position position="311"/>
    </location>
    <ligand>
        <name>Zn(2+)</name>
        <dbReference type="ChEBI" id="CHEBI:29105"/>
    </ligand>
</feature>
<sequence length="376" mass="42588">MAKNIYTKVLQDTQTKARLGYIDLPHGRVETPAFMPVGTNGTVKGIYHDKVDEIGYKIILGNTYHLYLRPGTEVLEKFGGLHKFSNWNHNILTDSGGFQVFSLSGLRKIKDSGVTFQSHIDGSKHVFTPEKVVDIQGIIGSDIAMVLDVCTPPGIEYRNAKEAWRVTKAWAERSIEERNRLGESFRGNLFGIVQGNFYQDLRKESALTLSEMDFPGIAIGGLSVGESKEQFNDFLSYTAQYITEEKPRYVMGIGSPDYILSCVENGIDLFDCVLATRMARNGGIFTDDGVITMKKAVHKFDERPLQEGCTCTCCQKYSRAYLHHLIKCNEMYGGMLATEHNLTYLYNFLERIKQSIREGRFAEFKKEYMARFYGTK</sequence>
<feature type="binding site" evidence="4">
    <location>
        <begin position="94"/>
        <end position="98"/>
    </location>
    <ligand>
        <name>substrate</name>
    </ligand>
</feature>
<dbReference type="SUPFAM" id="SSF51713">
    <property type="entry name" value="tRNA-guanine transglycosylase"/>
    <property type="match status" value="1"/>
</dbReference>
<keyword evidence="2 4" id="KW-0808">Transferase</keyword>
<feature type="binding site" evidence="4">
    <location>
        <position position="148"/>
    </location>
    <ligand>
        <name>substrate</name>
    </ligand>
</feature>
<feature type="binding site" evidence="4">
    <location>
        <position position="309"/>
    </location>
    <ligand>
        <name>Zn(2+)</name>
        <dbReference type="ChEBI" id="CHEBI:29105"/>
    </ligand>
</feature>
<dbReference type="Gene3D" id="3.20.20.105">
    <property type="entry name" value="Queuine tRNA-ribosyltransferase-like"/>
    <property type="match status" value="1"/>
</dbReference>
<dbReference type="InterPro" id="IPR002616">
    <property type="entry name" value="tRNA_ribo_trans-like"/>
</dbReference>
<dbReference type="HAMAP" id="MF_00168">
    <property type="entry name" value="Q_tRNA_Tgt"/>
    <property type="match status" value="1"/>
</dbReference>
<evidence type="ECO:0000256" key="4">
    <source>
        <dbReference type="HAMAP-Rule" id="MF_00168"/>
    </source>
</evidence>
<comment type="function">
    <text evidence="4">Catalyzes the base-exchange of a guanine (G) residue with the queuine precursor 7-aminomethyl-7-deazaguanine (PreQ1) at position 34 (anticodon wobble position) in tRNAs with GU(N) anticodons (tRNA-Asp, -Asn, -His and -Tyr). Catalysis occurs through a double-displacement mechanism. The nucleophile active site attacks the C1' of nucleotide 34 to detach the guanine base from the RNA, forming a covalent enzyme-RNA intermediate. The proton acceptor active site deprotonates the incoming PreQ1, allowing a nucleophilic attack on the C1' of the ribose to form the product. After dissociation, two additional enzymatic reactions on the tRNA convert PreQ1 to queuine (Q), resulting in the hypermodified nucleoside queuosine (7-(((4,5-cis-dihydroxy-2-cyclopenten-1-yl)amino)methyl)-7-deazaguanosine).</text>
</comment>
<evidence type="ECO:0000313" key="7">
    <source>
        <dbReference type="Proteomes" id="UP000460549"/>
    </source>
</evidence>
<dbReference type="InterPro" id="IPR050076">
    <property type="entry name" value="ArchSynthase1/Queuine_TRR"/>
</dbReference>
<keyword evidence="7" id="KW-1185">Reference proteome</keyword>
<dbReference type="EC" id="2.4.2.29" evidence="4"/>
<dbReference type="Proteomes" id="UP000460549">
    <property type="component" value="Unassembled WGS sequence"/>
</dbReference>
<evidence type="ECO:0000259" key="5">
    <source>
        <dbReference type="Pfam" id="PF01702"/>
    </source>
</evidence>
<protein>
    <recommendedName>
        <fullName evidence="4">Queuine tRNA-ribosyltransferase</fullName>
        <ecNumber evidence="4">2.4.2.29</ecNumber>
    </recommendedName>
    <alternativeName>
        <fullName evidence="4">Guanine insertion enzyme</fullName>
    </alternativeName>
    <alternativeName>
        <fullName evidence="4">tRNA-guanine transglycosylase</fullName>
    </alternativeName>
</protein>
<dbReference type="EMBL" id="VUNN01000005">
    <property type="protein sequence ID" value="MSU06026.1"/>
    <property type="molecule type" value="Genomic_DNA"/>
</dbReference>
<dbReference type="GO" id="GO:0046872">
    <property type="term" value="F:metal ion binding"/>
    <property type="evidence" value="ECO:0007669"/>
    <property type="project" value="UniProtKB-KW"/>
</dbReference>
<dbReference type="AlphaFoldDB" id="A0A7X2PBU5"/>
<feature type="active site" description="Proton acceptor" evidence="4">
    <location>
        <position position="94"/>
    </location>
</feature>
<dbReference type="GO" id="GO:0005829">
    <property type="term" value="C:cytosol"/>
    <property type="evidence" value="ECO:0007669"/>
    <property type="project" value="TreeGrafter"/>
</dbReference>
<feature type="region of interest" description="RNA binding; important for wobble base 34 recognition" evidence="4">
    <location>
        <begin position="276"/>
        <end position="280"/>
    </location>
</feature>
<feature type="binding site" evidence="4">
    <location>
        <position position="340"/>
    </location>
    <ligand>
        <name>Zn(2+)</name>
        <dbReference type="ChEBI" id="CHEBI:29105"/>
    </ligand>
</feature>
<reference evidence="6 7" key="1">
    <citation type="submission" date="2019-08" db="EMBL/GenBank/DDBJ databases">
        <title>In-depth cultivation of the pig gut microbiome towards novel bacterial diversity and tailored functional studies.</title>
        <authorList>
            <person name="Wylensek D."/>
            <person name="Hitch T.C.A."/>
            <person name="Clavel T."/>
        </authorList>
    </citation>
    <scope>NUCLEOTIDE SEQUENCE [LARGE SCALE GENOMIC DNA]</scope>
    <source>
        <strain evidence="6 7">NM-380-WT-3C1</strain>
    </source>
</reference>
<dbReference type="UniPathway" id="UPA00392"/>
<keyword evidence="1 4" id="KW-0328">Glycosyltransferase</keyword>
<dbReference type="Pfam" id="PF01702">
    <property type="entry name" value="TGT"/>
    <property type="match status" value="1"/>
</dbReference>
<keyword evidence="4" id="KW-0671">Queuosine biosynthesis</keyword>
<evidence type="ECO:0000256" key="2">
    <source>
        <dbReference type="ARBA" id="ARBA00022679"/>
    </source>
</evidence>
<organism evidence="6 7">
    <name type="scientific">Bullifex porci</name>
    <dbReference type="NCBI Taxonomy" id="2606638"/>
    <lineage>
        <taxon>Bacteria</taxon>
        <taxon>Pseudomonadati</taxon>
        <taxon>Spirochaetota</taxon>
        <taxon>Spirochaetia</taxon>
        <taxon>Spirochaetales</taxon>
        <taxon>Spirochaetaceae</taxon>
        <taxon>Bullifex</taxon>
    </lineage>
</organism>
<dbReference type="InterPro" id="IPR004803">
    <property type="entry name" value="TGT"/>
</dbReference>
<dbReference type="RefSeq" id="WP_328596747.1">
    <property type="nucleotide sequence ID" value="NZ_VUNN01000005.1"/>
</dbReference>
<dbReference type="NCBIfam" id="TIGR00430">
    <property type="entry name" value="Q_tRNA_tgt"/>
    <property type="match status" value="1"/>
</dbReference>
<keyword evidence="3 4" id="KW-0819">tRNA processing</keyword>
<comment type="cofactor">
    <cofactor evidence="4">
        <name>Zn(2+)</name>
        <dbReference type="ChEBI" id="CHEBI:29105"/>
    </cofactor>
    <text evidence="4">Binds 1 zinc ion per subunit.</text>
</comment>
<evidence type="ECO:0000256" key="3">
    <source>
        <dbReference type="ARBA" id="ARBA00022694"/>
    </source>
</evidence>
<dbReference type="PANTHER" id="PTHR46499:SF1">
    <property type="entry name" value="QUEUINE TRNA-RIBOSYLTRANSFERASE"/>
    <property type="match status" value="1"/>
</dbReference>
<feature type="binding site" evidence="4">
    <location>
        <position position="221"/>
    </location>
    <ligand>
        <name>substrate</name>
    </ligand>
</feature>
<feature type="active site" description="Nucleophile" evidence="4">
    <location>
        <position position="271"/>
    </location>
</feature>
<dbReference type="GO" id="GO:0008616">
    <property type="term" value="P:tRNA queuosine(34) biosynthetic process"/>
    <property type="evidence" value="ECO:0007669"/>
    <property type="project" value="UniProtKB-UniRule"/>
</dbReference>
<comment type="similarity">
    <text evidence="4">Belongs to the queuine tRNA-ribosyltransferase family.</text>
</comment>
<dbReference type="InterPro" id="IPR036511">
    <property type="entry name" value="TGT-like_sf"/>
</dbReference>
<gene>
    <name evidence="4 6" type="primary">tgt</name>
    <name evidence="6" type="ORF">FYJ80_04435</name>
</gene>
<comment type="catalytic activity">
    <reaction evidence="4">
        <text>7-aminomethyl-7-carbaguanine + guanosine(34) in tRNA = 7-aminomethyl-7-carbaguanosine(34) in tRNA + guanine</text>
        <dbReference type="Rhea" id="RHEA:24104"/>
        <dbReference type="Rhea" id="RHEA-COMP:10341"/>
        <dbReference type="Rhea" id="RHEA-COMP:10342"/>
        <dbReference type="ChEBI" id="CHEBI:16235"/>
        <dbReference type="ChEBI" id="CHEBI:58703"/>
        <dbReference type="ChEBI" id="CHEBI:74269"/>
        <dbReference type="ChEBI" id="CHEBI:82833"/>
        <dbReference type="EC" id="2.4.2.29"/>
    </reaction>
</comment>
<comment type="caution">
    <text evidence="6">The sequence shown here is derived from an EMBL/GenBank/DDBJ whole genome shotgun (WGS) entry which is preliminary data.</text>
</comment>
<name>A0A7X2PBU5_9SPIO</name>
<feature type="domain" description="tRNA-guanine(15) transglycosylase-like" evidence="5">
    <location>
        <begin position="15"/>
        <end position="372"/>
    </location>
</feature>
<dbReference type="NCBIfam" id="TIGR00449">
    <property type="entry name" value="tgt_general"/>
    <property type="match status" value="1"/>
</dbReference>
<accession>A0A7X2PBU5</accession>